<dbReference type="Proteomes" id="UP000218896">
    <property type="component" value="Unassembled WGS sequence"/>
</dbReference>
<evidence type="ECO:0000313" key="4">
    <source>
        <dbReference type="EMBL" id="PAU81677.1"/>
    </source>
</evidence>
<gene>
    <name evidence="4" type="ORF">CK501_00560</name>
</gene>
<dbReference type="Pfam" id="PF01636">
    <property type="entry name" value="APH"/>
    <property type="match status" value="1"/>
</dbReference>
<keyword evidence="5" id="KW-1185">Reference proteome</keyword>
<comment type="caution">
    <text evidence="4">The sequence shown here is derived from an EMBL/GenBank/DDBJ whole genome shotgun (WGS) entry which is preliminary data.</text>
</comment>
<dbReference type="InterPro" id="IPR011009">
    <property type="entry name" value="Kinase-like_dom_sf"/>
</dbReference>
<evidence type="ECO:0000259" key="3">
    <source>
        <dbReference type="Pfam" id="PF01636"/>
    </source>
</evidence>
<keyword evidence="2" id="KW-0067">ATP-binding</keyword>
<evidence type="ECO:0000256" key="2">
    <source>
        <dbReference type="ARBA" id="ARBA00022840"/>
    </source>
</evidence>
<dbReference type="GO" id="GO:0016740">
    <property type="term" value="F:transferase activity"/>
    <property type="evidence" value="ECO:0007669"/>
    <property type="project" value="UniProtKB-KW"/>
</dbReference>
<evidence type="ECO:0000313" key="5">
    <source>
        <dbReference type="Proteomes" id="UP000218896"/>
    </source>
</evidence>
<dbReference type="EMBL" id="NSKD01000001">
    <property type="protein sequence ID" value="PAU81677.1"/>
    <property type="molecule type" value="Genomic_DNA"/>
</dbReference>
<keyword evidence="4" id="KW-0808">Transferase</keyword>
<dbReference type="PANTHER" id="PTHR33540">
    <property type="entry name" value="TRNA THREONYLCARBAMOYLADENOSINE BIOSYNTHESIS PROTEIN TSAE"/>
    <property type="match status" value="1"/>
</dbReference>
<organism evidence="4 5">
    <name type="scientific">Halovibrio salipaludis</name>
    <dbReference type="NCBI Taxonomy" id="2032626"/>
    <lineage>
        <taxon>Bacteria</taxon>
        <taxon>Pseudomonadati</taxon>
        <taxon>Pseudomonadota</taxon>
        <taxon>Gammaproteobacteria</taxon>
        <taxon>Oceanospirillales</taxon>
        <taxon>Halomonadaceae</taxon>
        <taxon>Halovibrio</taxon>
    </lineage>
</organism>
<accession>A0A2A2FAG7</accession>
<proteinExistence type="predicted"/>
<dbReference type="PANTHER" id="PTHR33540:SF1">
    <property type="entry name" value="N-ACETYLMURAMATE_N-ACETYLGLUCOSAMINE KINASE"/>
    <property type="match status" value="1"/>
</dbReference>
<dbReference type="Gene3D" id="3.90.1200.10">
    <property type="match status" value="1"/>
</dbReference>
<keyword evidence="1" id="KW-0547">Nucleotide-binding</keyword>
<feature type="domain" description="Aminoglycoside phosphotransferase" evidence="3">
    <location>
        <begin position="24"/>
        <end position="239"/>
    </location>
</feature>
<sequence>MDQRYDAMLAWLSQRLGTAPQTPEPVAGDASFRRYFRVQTPEGSRIVMDAPPEKESCGAFVALTHHWHQHGLHVPELLAEDQAQGFLLLEDLGDRLYLDELTSEASADRLYGEALSALVRLQGLPSPPDHPLPPYDRERLQQEMQLFPDWLLEQKLGLKLSSQEQAMLATTFATLTESALAQPRVTVHRDYHSRNLLVTDDNSPGIIDFQDAVTGPITYDAASLLRDCYVAWPLEKVYQWLETYRLEAREAGLHQADEATFRQWFELMGIQRHLKASGIFARLDQRDGKPRYLADIPRTLAYIISAARRQPALEHFGDWLSERVAPAVEPMAGAK</sequence>
<evidence type="ECO:0000256" key="1">
    <source>
        <dbReference type="ARBA" id="ARBA00022741"/>
    </source>
</evidence>
<dbReference type="InterPro" id="IPR002575">
    <property type="entry name" value="Aminoglycoside_PTrfase"/>
</dbReference>
<dbReference type="RefSeq" id="WP_095615782.1">
    <property type="nucleotide sequence ID" value="NZ_NSKD01000001.1"/>
</dbReference>
<dbReference type="Gene3D" id="3.30.200.20">
    <property type="entry name" value="Phosphorylase Kinase, domain 1"/>
    <property type="match status" value="1"/>
</dbReference>
<dbReference type="AlphaFoldDB" id="A0A2A2FAG7"/>
<name>A0A2A2FAG7_9GAMM</name>
<dbReference type="SUPFAM" id="SSF56112">
    <property type="entry name" value="Protein kinase-like (PK-like)"/>
    <property type="match status" value="1"/>
</dbReference>
<reference evidence="4 5" key="1">
    <citation type="submission" date="2017-08" db="EMBL/GenBank/DDBJ databases">
        <title>Halovibrio sewagensis sp. nov., isolated from wastewater of high salinity.</title>
        <authorList>
            <person name="Dong X."/>
            <person name="Zhang G."/>
        </authorList>
    </citation>
    <scope>NUCLEOTIDE SEQUENCE [LARGE SCALE GENOMIC DNA]</scope>
    <source>
        <strain evidence="4 5">YL5-2</strain>
    </source>
</reference>
<dbReference type="GO" id="GO:0005524">
    <property type="term" value="F:ATP binding"/>
    <property type="evidence" value="ECO:0007669"/>
    <property type="project" value="UniProtKB-KW"/>
</dbReference>
<protein>
    <submittedName>
        <fullName evidence="4">Aminoglycoside phosphotransferase</fullName>
    </submittedName>
</protein>
<dbReference type="OrthoDB" id="9809275at2"/>